<protein>
    <submittedName>
        <fullName evidence="2">Uncharacterized protein</fullName>
    </submittedName>
</protein>
<keyword evidence="3" id="KW-1185">Reference proteome</keyword>
<dbReference type="Proteomes" id="UP000199586">
    <property type="component" value="Unassembled WGS sequence"/>
</dbReference>
<reference evidence="2 3" key="1">
    <citation type="submission" date="2016-10" db="EMBL/GenBank/DDBJ databases">
        <authorList>
            <person name="de Groot N.N."/>
        </authorList>
    </citation>
    <scope>NUCLEOTIDE SEQUENCE [LARGE SCALE GENOMIC DNA]</scope>
    <source>
        <strain evidence="2 3">CGMCC 1.9113</strain>
    </source>
</reference>
<organism evidence="2 3">
    <name type="scientific">Sphingomonas rubra</name>
    <dbReference type="NCBI Taxonomy" id="634430"/>
    <lineage>
        <taxon>Bacteria</taxon>
        <taxon>Pseudomonadati</taxon>
        <taxon>Pseudomonadota</taxon>
        <taxon>Alphaproteobacteria</taxon>
        <taxon>Sphingomonadales</taxon>
        <taxon>Sphingomonadaceae</taxon>
        <taxon>Sphingomonas</taxon>
    </lineage>
</organism>
<accession>A0A1I5UTZ0</accession>
<sequence>MAVLAGRSLIAQLRREPLPVDMWATMPQLARPALVVVLCFIAAIGVVLTR</sequence>
<dbReference type="EMBL" id="FOXP01000016">
    <property type="protein sequence ID" value="SFP98680.1"/>
    <property type="molecule type" value="Genomic_DNA"/>
</dbReference>
<dbReference type="AlphaFoldDB" id="A0A1I5UTZ0"/>
<evidence type="ECO:0000256" key="1">
    <source>
        <dbReference type="SAM" id="Phobius"/>
    </source>
</evidence>
<keyword evidence="1" id="KW-0812">Transmembrane</keyword>
<proteinExistence type="predicted"/>
<name>A0A1I5UTZ0_9SPHN</name>
<evidence type="ECO:0000313" key="2">
    <source>
        <dbReference type="EMBL" id="SFP98680.1"/>
    </source>
</evidence>
<dbReference type="RefSeq" id="WP_177200236.1">
    <property type="nucleotide sequence ID" value="NZ_FOXP01000016.1"/>
</dbReference>
<evidence type="ECO:0000313" key="3">
    <source>
        <dbReference type="Proteomes" id="UP000199586"/>
    </source>
</evidence>
<dbReference type="STRING" id="634430.SAMN04488241_11615"/>
<keyword evidence="1" id="KW-1133">Transmembrane helix</keyword>
<gene>
    <name evidence="2" type="ORF">SAMN04488241_11615</name>
</gene>
<keyword evidence="1" id="KW-0472">Membrane</keyword>
<feature type="transmembrane region" description="Helical" evidence="1">
    <location>
        <begin position="29"/>
        <end position="48"/>
    </location>
</feature>